<dbReference type="Proteomes" id="UP000765507">
    <property type="component" value="Unassembled WGS sequence"/>
</dbReference>
<accession>A0A8T1T085</accession>
<feature type="non-terminal residue" evidence="1">
    <location>
        <position position="1"/>
    </location>
</feature>
<dbReference type="EMBL" id="JAHGAV010000058">
    <property type="protein sequence ID" value="KAG6934367.1"/>
    <property type="molecule type" value="Genomic_DNA"/>
</dbReference>
<keyword evidence="2" id="KW-1185">Reference proteome</keyword>
<proteinExistence type="predicted"/>
<evidence type="ECO:0000313" key="2">
    <source>
        <dbReference type="Proteomes" id="UP000765507"/>
    </source>
</evidence>
<sequence>MSLVVRFVDISDSAQITVKELFITFLEVVEEIFQ</sequence>
<protein>
    <submittedName>
        <fullName evidence="1">Uncharacterized protein</fullName>
    </submittedName>
</protein>
<evidence type="ECO:0000313" key="1">
    <source>
        <dbReference type="EMBL" id="KAG6934367.1"/>
    </source>
</evidence>
<organism evidence="1 2">
    <name type="scientific">Chelydra serpentina</name>
    <name type="common">Snapping turtle</name>
    <name type="synonym">Testudo serpentina</name>
    <dbReference type="NCBI Taxonomy" id="8475"/>
    <lineage>
        <taxon>Eukaryota</taxon>
        <taxon>Metazoa</taxon>
        <taxon>Chordata</taxon>
        <taxon>Craniata</taxon>
        <taxon>Vertebrata</taxon>
        <taxon>Euteleostomi</taxon>
        <taxon>Archelosauria</taxon>
        <taxon>Testudinata</taxon>
        <taxon>Testudines</taxon>
        <taxon>Cryptodira</taxon>
        <taxon>Durocryptodira</taxon>
        <taxon>Americhelydia</taxon>
        <taxon>Chelydroidea</taxon>
        <taxon>Chelydridae</taxon>
        <taxon>Chelydra</taxon>
    </lineage>
</organism>
<name>A0A8T1T085_CHESE</name>
<reference evidence="1 2" key="1">
    <citation type="journal article" date="2020" name="G3 (Bethesda)">
        <title>Draft Genome of the Common Snapping Turtle, Chelydra serpentina, a Model for Phenotypic Plasticity in Reptiles.</title>
        <authorList>
            <person name="Das D."/>
            <person name="Singh S.K."/>
            <person name="Bierstedt J."/>
            <person name="Erickson A."/>
            <person name="Galli G.L.J."/>
            <person name="Crossley D.A. 2nd"/>
            <person name="Rhen T."/>
        </authorList>
    </citation>
    <scope>NUCLEOTIDE SEQUENCE [LARGE SCALE GENOMIC DNA]</scope>
    <source>
        <strain evidence="1">KW</strain>
    </source>
</reference>
<dbReference type="AlphaFoldDB" id="A0A8T1T085"/>
<comment type="caution">
    <text evidence="1">The sequence shown here is derived from an EMBL/GenBank/DDBJ whole genome shotgun (WGS) entry which is preliminary data.</text>
</comment>
<gene>
    <name evidence="1" type="ORF">G0U57_017276</name>
</gene>